<name>A0A409X7Z1_PSICY</name>
<protein>
    <submittedName>
        <fullName evidence="1">Uncharacterized protein</fullName>
    </submittedName>
</protein>
<comment type="caution">
    <text evidence="1">The sequence shown here is derived from an EMBL/GenBank/DDBJ whole genome shotgun (WGS) entry which is preliminary data.</text>
</comment>
<dbReference type="Proteomes" id="UP000283269">
    <property type="component" value="Unassembled WGS sequence"/>
</dbReference>
<dbReference type="OrthoDB" id="2135762at2759"/>
<evidence type="ECO:0000313" key="2">
    <source>
        <dbReference type="Proteomes" id="UP000283269"/>
    </source>
</evidence>
<sequence length="209" mass="24157">MDSREELPRVSVGSVQDWQKMKNNYKEAAMDQVQQYISTSNISSQEKDLILAHLDQFIQRTFNLAEPNLRVNGNNFESLDESGREMEPFDEALDRRIWSLADTRLQWHKRIAETRRTVPMEIESTVSTLLEQHRELDAILLPVGSEDVSEEDVTTEEDGKKIFDCQHRVEQSLQNTSALTNELDQVISQQQERGDRVTVIAREVKSLKP</sequence>
<dbReference type="PANTHER" id="PTHR31749">
    <property type="entry name" value="KINETOCHORE-ASSOCIATED PROTEIN NSL1 HOMOLOG"/>
    <property type="match status" value="1"/>
</dbReference>
<dbReference type="PANTHER" id="PTHR31749:SF3">
    <property type="entry name" value="KINETOCHORE-ASSOCIATED PROTEIN NSL1 HOMOLOG"/>
    <property type="match status" value="1"/>
</dbReference>
<dbReference type="Pfam" id="PF08641">
    <property type="entry name" value="Mis14"/>
    <property type="match status" value="1"/>
</dbReference>
<dbReference type="GO" id="GO:0000070">
    <property type="term" value="P:mitotic sister chromatid segregation"/>
    <property type="evidence" value="ECO:0007669"/>
    <property type="project" value="InterPro"/>
</dbReference>
<evidence type="ECO:0000313" key="1">
    <source>
        <dbReference type="EMBL" id="PPQ86855.1"/>
    </source>
</evidence>
<dbReference type="InterPro" id="IPR013950">
    <property type="entry name" value="Mis14/Nsl1"/>
</dbReference>
<proteinExistence type="predicted"/>
<accession>A0A409X7Z1</accession>
<keyword evidence="2" id="KW-1185">Reference proteome</keyword>
<dbReference type="GO" id="GO:0000444">
    <property type="term" value="C:MIS12/MIND type complex"/>
    <property type="evidence" value="ECO:0007669"/>
    <property type="project" value="TreeGrafter"/>
</dbReference>
<dbReference type="FunCoup" id="A0A409X7Z1">
    <property type="interactions" value="20"/>
</dbReference>
<dbReference type="AlphaFoldDB" id="A0A409X7Z1"/>
<organism evidence="1 2">
    <name type="scientific">Psilocybe cyanescens</name>
    <dbReference type="NCBI Taxonomy" id="93625"/>
    <lineage>
        <taxon>Eukaryota</taxon>
        <taxon>Fungi</taxon>
        <taxon>Dikarya</taxon>
        <taxon>Basidiomycota</taxon>
        <taxon>Agaricomycotina</taxon>
        <taxon>Agaricomycetes</taxon>
        <taxon>Agaricomycetidae</taxon>
        <taxon>Agaricales</taxon>
        <taxon>Agaricineae</taxon>
        <taxon>Strophariaceae</taxon>
        <taxon>Psilocybe</taxon>
    </lineage>
</organism>
<gene>
    <name evidence="1" type="ORF">CVT25_012574</name>
</gene>
<reference evidence="1 2" key="1">
    <citation type="journal article" date="2018" name="Evol. Lett.">
        <title>Horizontal gene cluster transfer increased hallucinogenic mushroom diversity.</title>
        <authorList>
            <person name="Reynolds H.T."/>
            <person name="Vijayakumar V."/>
            <person name="Gluck-Thaler E."/>
            <person name="Korotkin H.B."/>
            <person name="Matheny P.B."/>
            <person name="Slot J.C."/>
        </authorList>
    </citation>
    <scope>NUCLEOTIDE SEQUENCE [LARGE SCALE GENOMIC DNA]</scope>
    <source>
        <strain evidence="1 2">2631</strain>
    </source>
</reference>
<dbReference type="EMBL" id="NHYD01002412">
    <property type="protein sequence ID" value="PPQ86855.1"/>
    <property type="molecule type" value="Genomic_DNA"/>
</dbReference>
<dbReference type="InParanoid" id="A0A409X7Z1"/>